<evidence type="ECO:0000256" key="10">
    <source>
        <dbReference type="SAM" id="SignalP"/>
    </source>
</evidence>
<dbReference type="GO" id="GO:0000139">
    <property type="term" value="C:Golgi membrane"/>
    <property type="evidence" value="ECO:0007669"/>
    <property type="project" value="UniProtKB-SubCell"/>
</dbReference>
<reference evidence="12" key="1">
    <citation type="submission" date="2025-08" db="UniProtKB">
        <authorList>
            <consortium name="RefSeq"/>
        </authorList>
    </citation>
    <scope>IDENTIFICATION</scope>
    <source>
        <tissue evidence="12">Sperm</tissue>
    </source>
</reference>
<dbReference type="InterPro" id="IPR027417">
    <property type="entry name" value="P-loop_NTPase"/>
</dbReference>
<evidence type="ECO:0000256" key="5">
    <source>
        <dbReference type="ARBA" id="ARBA00022968"/>
    </source>
</evidence>
<organism evidence="11 12">
    <name type="scientific">Petromyzon marinus</name>
    <name type="common">Sea lamprey</name>
    <dbReference type="NCBI Taxonomy" id="7757"/>
    <lineage>
        <taxon>Eukaryota</taxon>
        <taxon>Metazoa</taxon>
        <taxon>Chordata</taxon>
        <taxon>Craniata</taxon>
        <taxon>Vertebrata</taxon>
        <taxon>Cyclostomata</taxon>
        <taxon>Hyperoartia</taxon>
        <taxon>Petromyzontiformes</taxon>
        <taxon>Petromyzontidae</taxon>
        <taxon>Petromyzon</taxon>
    </lineage>
</organism>
<sequence>MAMLRGVASAFLWLVLLASAVSILCYLVCTRFNSEIQLDVGHSTQVNIFHKEYEEQHTRSKVLHGDVVFLKTHKTASSTFQNILFRFGEKNNLTFAFPIQGHQFYYPQDFMASYVAMPPRAVGGRFHMLCSHMRFHMAEVARVMSDNATFLSIVRSPDTHFESVFHYYENNDPAFIAAKNHSDRVNKGPFRTFLESAETFYKRNRKRGPFGRNPMAFDFGLNPNADVSSREFRSGLAQLDVAFDLVMITERFDESVILAKEILGWAMEDVVYLSNNKRAKIHNDKPLEREDTRLTEMIRRWNALDVALYEHFSRRFQRQVEAFGVGRMRREVDALRREVSARREECVASEVGVHEIKEMEMMPYAPESVDILGFNMKSGLEPRTRERCLRLLLPEPHYHARLFRTQRRSWMEKLRYGRIINAGSVAMLSRSPTFALSSIHD</sequence>
<keyword evidence="8" id="KW-0472">Membrane</keyword>
<keyword evidence="9" id="KW-0325">Glycoprotein</keyword>
<dbReference type="AlphaFoldDB" id="A0AAJ7T9H4"/>
<keyword evidence="6" id="KW-1133">Transmembrane helix</keyword>
<keyword evidence="4" id="KW-0812">Transmembrane</keyword>
<evidence type="ECO:0000313" key="11">
    <source>
        <dbReference type="Proteomes" id="UP001318040"/>
    </source>
</evidence>
<gene>
    <name evidence="12" type="primary">LOC116944270</name>
</gene>
<keyword evidence="10" id="KW-0732">Signal</keyword>
<dbReference type="InterPro" id="IPR009729">
    <property type="entry name" value="Gal-3-0_sulfotransfrase"/>
</dbReference>
<evidence type="ECO:0000256" key="4">
    <source>
        <dbReference type="ARBA" id="ARBA00022692"/>
    </source>
</evidence>
<comment type="subcellular location">
    <subcellularLocation>
        <location evidence="1">Golgi apparatus membrane</location>
        <topology evidence="1">Single-pass type II membrane protein</topology>
    </subcellularLocation>
</comment>
<accession>A0AAJ7T9H4</accession>
<evidence type="ECO:0000256" key="8">
    <source>
        <dbReference type="ARBA" id="ARBA00023136"/>
    </source>
</evidence>
<evidence type="ECO:0000256" key="2">
    <source>
        <dbReference type="ARBA" id="ARBA00008124"/>
    </source>
</evidence>
<dbReference type="PANTHER" id="PTHR14647">
    <property type="entry name" value="GALACTOSE-3-O-SULFOTRANSFERASE"/>
    <property type="match status" value="1"/>
</dbReference>
<keyword evidence="7" id="KW-0333">Golgi apparatus</keyword>
<keyword evidence="11" id="KW-1185">Reference proteome</keyword>
<dbReference type="SUPFAM" id="SSF52540">
    <property type="entry name" value="P-loop containing nucleoside triphosphate hydrolases"/>
    <property type="match status" value="1"/>
</dbReference>
<evidence type="ECO:0000256" key="6">
    <source>
        <dbReference type="ARBA" id="ARBA00022989"/>
    </source>
</evidence>
<name>A0AAJ7T9H4_PETMA</name>
<evidence type="ECO:0000256" key="1">
    <source>
        <dbReference type="ARBA" id="ARBA00004323"/>
    </source>
</evidence>
<dbReference type="KEGG" id="pmrn:116944270"/>
<feature type="signal peptide" evidence="10">
    <location>
        <begin position="1"/>
        <end position="20"/>
    </location>
</feature>
<keyword evidence="5" id="KW-0735">Signal-anchor</keyword>
<dbReference type="RefSeq" id="XP_032813700.1">
    <property type="nucleotide sequence ID" value="XM_032957809.1"/>
</dbReference>
<dbReference type="Pfam" id="PF06990">
    <property type="entry name" value="Gal-3-0_sulfotr"/>
    <property type="match status" value="1"/>
</dbReference>
<comment type="similarity">
    <text evidence="2">Belongs to the galactose-3-O-sulfotransferase family.</text>
</comment>
<evidence type="ECO:0000256" key="3">
    <source>
        <dbReference type="ARBA" id="ARBA00022679"/>
    </source>
</evidence>
<evidence type="ECO:0000256" key="7">
    <source>
        <dbReference type="ARBA" id="ARBA00023034"/>
    </source>
</evidence>
<evidence type="ECO:0000313" key="12">
    <source>
        <dbReference type="RefSeq" id="XP_032813700.1"/>
    </source>
</evidence>
<protein>
    <submittedName>
        <fullName evidence="12">Galactose-3-O-sulfotransferase 2-like</fullName>
    </submittedName>
</protein>
<dbReference type="Gene3D" id="3.40.50.300">
    <property type="entry name" value="P-loop containing nucleotide triphosphate hydrolases"/>
    <property type="match status" value="1"/>
</dbReference>
<evidence type="ECO:0000256" key="9">
    <source>
        <dbReference type="ARBA" id="ARBA00023180"/>
    </source>
</evidence>
<dbReference type="Proteomes" id="UP001318040">
    <property type="component" value="Chromosome 2"/>
</dbReference>
<keyword evidence="3" id="KW-0808">Transferase</keyword>
<proteinExistence type="inferred from homology"/>
<dbReference type="GO" id="GO:0001733">
    <property type="term" value="F:galactosylceramide sulfotransferase activity"/>
    <property type="evidence" value="ECO:0007669"/>
    <property type="project" value="InterPro"/>
</dbReference>
<dbReference type="GO" id="GO:0009247">
    <property type="term" value="P:glycolipid biosynthetic process"/>
    <property type="evidence" value="ECO:0007669"/>
    <property type="project" value="InterPro"/>
</dbReference>
<dbReference type="PANTHER" id="PTHR14647:SF84">
    <property type="entry name" value="GALACTOSE-3-O-SULFOTRANSFERASE 2-LIKE"/>
    <property type="match status" value="1"/>
</dbReference>
<feature type="chain" id="PRO_5042513877" evidence="10">
    <location>
        <begin position="21"/>
        <end position="441"/>
    </location>
</feature>